<dbReference type="GO" id="GO:0000981">
    <property type="term" value="F:DNA-binding transcription factor activity, RNA polymerase II-specific"/>
    <property type="evidence" value="ECO:0007669"/>
    <property type="project" value="InterPro"/>
</dbReference>
<feature type="region of interest" description="Disordered" evidence="3">
    <location>
        <begin position="104"/>
        <end position="123"/>
    </location>
</feature>
<evidence type="ECO:0000256" key="1">
    <source>
        <dbReference type="ARBA" id="ARBA00004123"/>
    </source>
</evidence>
<dbReference type="CDD" id="cd00067">
    <property type="entry name" value="GAL4"/>
    <property type="match status" value="1"/>
</dbReference>
<evidence type="ECO:0000256" key="3">
    <source>
        <dbReference type="SAM" id="MobiDB-lite"/>
    </source>
</evidence>
<organism evidence="4 5">
    <name type="scientific">Pyrenophora tritici-repentis</name>
    <dbReference type="NCBI Taxonomy" id="45151"/>
    <lineage>
        <taxon>Eukaryota</taxon>
        <taxon>Fungi</taxon>
        <taxon>Dikarya</taxon>
        <taxon>Ascomycota</taxon>
        <taxon>Pezizomycotina</taxon>
        <taxon>Dothideomycetes</taxon>
        <taxon>Pleosporomycetidae</taxon>
        <taxon>Pleosporales</taxon>
        <taxon>Pleosporineae</taxon>
        <taxon>Pleosporaceae</taxon>
        <taxon>Pyrenophora</taxon>
    </lineage>
</organism>
<sequence length="517" mass="58340">MSPQREILGASPTRIGEKSTPKDRGCFQCSRRRINCDKTEPSCGKCMKRGIECSGINRIRFAEGVARRGKFKDLKVPDISSDGVDCLPITTPFLMVRWQDENKKHANPKRDLQRQHRKRASASKTIAIDGGRNISLSPIPMAAASTNTHFDGPGSPQAPEKQNIETHVEEGIEEIVRDQTIFSSWYSGYNKLQPWIAPLSPKTRELFSYFSDVIAPAMVILDTSSNGYRDILLPMALEDEVLCRAVAVVAAQHLSRERLELQEVAEAGRTAIISRLRRDSLSATADRVFNQFTWATLIVLLVGETVTGSADYSFLIQMLLCLSANSTVKSQELPVNRFLQTQTNMFEMLGIPLLSESNGIATLQGLSRWQDWQMYEQFPEGADNRRIILKIRQCYSAACDIYIQRATSGNKEWPISTLHQSELNRYTTTHHLMELLSQIPPDMPGAHCLVWPCFLGGAEATDHHQRNFFVDYMYHIYARTGFRNILVAVQSLQNLWASKGDERWTLCLPEHSSVLVM</sequence>
<dbReference type="GO" id="GO:0008270">
    <property type="term" value="F:zinc ion binding"/>
    <property type="evidence" value="ECO:0007669"/>
    <property type="project" value="InterPro"/>
</dbReference>
<evidence type="ECO:0000313" key="5">
    <source>
        <dbReference type="Proteomes" id="UP000249757"/>
    </source>
</evidence>
<evidence type="ECO:0000313" key="4">
    <source>
        <dbReference type="EMBL" id="KAI1517639.1"/>
    </source>
</evidence>
<feature type="compositionally biased region" description="Basic and acidic residues" evidence="3">
    <location>
        <begin position="104"/>
        <end position="114"/>
    </location>
</feature>
<keyword evidence="2" id="KW-0539">Nucleus</keyword>
<dbReference type="SMART" id="SM00066">
    <property type="entry name" value="GAL4"/>
    <property type="match status" value="1"/>
</dbReference>
<dbReference type="AlphaFoldDB" id="A0A2W1CWG2"/>
<dbReference type="GO" id="GO:0000976">
    <property type="term" value="F:transcription cis-regulatory region binding"/>
    <property type="evidence" value="ECO:0007669"/>
    <property type="project" value="TreeGrafter"/>
</dbReference>
<dbReference type="InterPro" id="IPR021858">
    <property type="entry name" value="Fun_TF"/>
</dbReference>
<keyword evidence="5" id="KW-1185">Reference proteome</keyword>
<dbReference type="InterPro" id="IPR001138">
    <property type="entry name" value="Zn2Cys6_DnaBD"/>
</dbReference>
<feature type="region of interest" description="Disordered" evidence="3">
    <location>
        <begin position="1"/>
        <end position="23"/>
    </location>
</feature>
<gene>
    <name evidence="4" type="ORF">Ptr86124_002940</name>
</gene>
<dbReference type="Pfam" id="PF00172">
    <property type="entry name" value="Zn_clus"/>
    <property type="match status" value="1"/>
</dbReference>
<dbReference type="PROSITE" id="PS00463">
    <property type="entry name" value="ZN2_CY6_FUNGAL_1"/>
    <property type="match status" value="1"/>
</dbReference>
<dbReference type="Proteomes" id="UP000249757">
    <property type="component" value="Unassembled WGS sequence"/>
</dbReference>
<proteinExistence type="predicted"/>
<dbReference type="GO" id="GO:0045944">
    <property type="term" value="P:positive regulation of transcription by RNA polymerase II"/>
    <property type="evidence" value="ECO:0007669"/>
    <property type="project" value="TreeGrafter"/>
</dbReference>
<dbReference type="EMBL" id="NRDI02000003">
    <property type="protein sequence ID" value="KAI1517639.1"/>
    <property type="molecule type" value="Genomic_DNA"/>
</dbReference>
<accession>A0A2W1CWG2</accession>
<comment type="subcellular location">
    <subcellularLocation>
        <location evidence="1">Nucleus</location>
    </subcellularLocation>
</comment>
<dbReference type="PANTHER" id="PTHR37534">
    <property type="entry name" value="TRANSCRIPTIONAL ACTIVATOR PROTEIN UGA3"/>
    <property type="match status" value="1"/>
</dbReference>
<protein>
    <submittedName>
        <fullName evidence="4">Fungal specific transcription factor domain protein</fullName>
    </submittedName>
</protein>
<comment type="caution">
    <text evidence="4">The sequence shown here is derived from an EMBL/GenBank/DDBJ whole genome shotgun (WGS) entry which is preliminary data.</text>
</comment>
<evidence type="ECO:0000256" key="2">
    <source>
        <dbReference type="ARBA" id="ARBA00023242"/>
    </source>
</evidence>
<dbReference type="SUPFAM" id="SSF57701">
    <property type="entry name" value="Zn2/Cys6 DNA-binding domain"/>
    <property type="match status" value="1"/>
</dbReference>
<dbReference type="Pfam" id="PF11951">
    <property type="entry name" value="Fungal_trans_2"/>
    <property type="match status" value="2"/>
</dbReference>
<dbReference type="GO" id="GO:0005634">
    <property type="term" value="C:nucleus"/>
    <property type="evidence" value="ECO:0007669"/>
    <property type="project" value="UniProtKB-SubCell"/>
</dbReference>
<dbReference type="PANTHER" id="PTHR37534:SF17">
    <property type="entry name" value="ZN(2)-C6 FUNGAL-TYPE DOMAIN-CONTAINING PROTEIN"/>
    <property type="match status" value="1"/>
</dbReference>
<dbReference type="PROSITE" id="PS50048">
    <property type="entry name" value="ZN2_CY6_FUNGAL_2"/>
    <property type="match status" value="1"/>
</dbReference>
<reference evidence="5" key="1">
    <citation type="journal article" date="2022" name="Microb. Genom.">
        <title>A global pangenome for the wheat fungal pathogen Pyrenophora tritici-repentis and prediction of effector protein structural homology.</title>
        <authorList>
            <person name="Moolhuijzen P.M."/>
            <person name="See P.T."/>
            <person name="Shi G."/>
            <person name="Powell H.R."/>
            <person name="Cockram J."/>
            <person name="Jorgensen L.N."/>
            <person name="Benslimane H."/>
            <person name="Strelkov S.E."/>
            <person name="Turner J."/>
            <person name="Liu Z."/>
            <person name="Moffat C.S."/>
        </authorList>
    </citation>
    <scope>NUCLEOTIDE SEQUENCE [LARGE SCALE GENOMIC DNA]</scope>
</reference>
<dbReference type="Gene3D" id="4.10.240.10">
    <property type="entry name" value="Zn(2)-C6 fungal-type DNA-binding domain"/>
    <property type="match status" value="1"/>
</dbReference>
<name>A0A2W1CWG2_9PLEO</name>
<dbReference type="InterPro" id="IPR036864">
    <property type="entry name" value="Zn2-C6_fun-type_DNA-bd_sf"/>
</dbReference>